<dbReference type="InterPro" id="IPR006683">
    <property type="entry name" value="Thioestr_dom"/>
</dbReference>
<evidence type="ECO:0000313" key="5">
    <source>
        <dbReference type="Proteomes" id="UP000565155"/>
    </source>
</evidence>
<reference evidence="4 5" key="1">
    <citation type="submission" date="2020-04" db="EMBL/GenBank/DDBJ databases">
        <title>Whole-genome sequencing of Vibrio spp. from China reveals different genetic environments of blaCTX-M-14 among diverse lineages.</title>
        <authorList>
            <person name="Zheng Z."/>
            <person name="Ye L."/>
            <person name="Chen S."/>
        </authorList>
    </citation>
    <scope>NUCLEOTIDE SEQUENCE [LARGE SCALE GENOMIC DNA]</scope>
    <source>
        <strain evidence="4 5">Vb1636</strain>
    </source>
</reference>
<protein>
    <submittedName>
        <fullName evidence="4">Hotdog fold thioesterase</fullName>
    </submittedName>
</protein>
<sequence>MSIWKKPVSIEILNATSKNTLIEHLQIKYTDFTDDSLTATMPVCSFTHQPLGMLHGGASVVLAETLGSLAANFSVDEGSYCVGLDINANHVRAMRCGHVIGTAKPLHLGISTQVWQIDITDERGRLVCTSRLTIAVKQHKTKSV</sequence>
<dbReference type="GO" id="GO:0061522">
    <property type="term" value="F:1,4-dihydroxy-2-naphthoyl-CoA thioesterase activity"/>
    <property type="evidence" value="ECO:0007669"/>
    <property type="project" value="TreeGrafter"/>
</dbReference>
<proteinExistence type="inferred from homology"/>
<feature type="domain" description="Thioesterase" evidence="3">
    <location>
        <begin position="52"/>
        <end position="128"/>
    </location>
</feature>
<dbReference type="PANTHER" id="PTHR43240:SF5">
    <property type="entry name" value="1,4-DIHYDROXY-2-NAPHTHOYL-COA THIOESTERASE 1"/>
    <property type="match status" value="1"/>
</dbReference>
<dbReference type="Proteomes" id="UP000565155">
    <property type="component" value="Unassembled WGS sequence"/>
</dbReference>
<dbReference type="RefSeq" id="WP_042520857.1">
    <property type="nucleotide sequence ID" value="NZ_CP071059.1"/>
</dbReference>
<dbReference type="FunFam" id="3.10.129.10:FF:000002">
    <property type="entry name" value="1,4-dihydroxy-2-naphthoyl-CoA hydrolase"/>
    <property type="match status" value="1"/>
</dbReference>
<dbReference type="Gene3D" id="3.10.129.10">
    <property type="entry name" value="Hotdog Thioesterase"/>
    <property type="match status" value="1"/>
</dbReference>
<dbReference type="PANTHER" id="PTHR43240">
    <property type="entry name" value="1,4-DIHYDROXY-2-NAPHTHOYL-COA THIOESTERASE 1"/>
    <property type="match status" value="1"/>
</dbReference>
<dbReference type="EMBL" id="JABCMA010000019">
    <property type="protein sequence ID" value="NMR75150.1"/>
    <property type="molecule type" value="Genomic_DNA"/>
</dbReference>
<dbReference type="GeneID" id="75164683"/>
<gene>
    <name evidence="4" type="ORF">HKB35_16150</name>
</gene>
<evidence type="ECO:0000259" key="3">
    <source>
        <dbReference type="Pfam" id="PF03061"/>
    </source>
</evidence>
<accession>A0A7Y0MXJ3</accession>
<dbReference type="Pfam" id="PF03061">
    <property type="entry name" value="4HBT"/>
    <property type="match status" value="1"/>
</dbReference>
<evidence type="ECO:0000256" key="2">
    <source>
        <dbReference type="ARBA" id="ARBA00022801"/>
    </source>
</evidence>
<dbReference type="GO" id="GO:0005829">
    <property type="term" value="C:cytosol"/>
    <property type="evidence" value="ECO:0007669"/>
    <property type="project" value="TreeGrafter"/>
</dbReference>
<evidence type="ECO:0000256" key="1">
    <source>
        <dbReference type="ARBA" id="ARBA00008324"/>
    </source>
</evidence>
<keyword evidence="2" id="KW-0378">Hydrolase</keyword>
<name>A0A7Y0MXJ3_VIBAL</name>
<dbReference type="AlphaFoldDB" id="A0A7Y0MXJ3"/>
<organism evidence="4 5">
    <name type="scientific">Vibrio alginolyticus</name>
    <dbReference type="NCBI Taxonomy" id="663"/>
    <lineage>
        <taxon>Bacteria</taxon>
        <taxon>Pseudomonadati</taxon>
        <taxon>Pseudomonadota</taxon>
        <taxon>Gammaproteobacteria</taxon>
        <taxon>Vibrionales</taxon>
        <taxon>Vibrionaceae</taxon>
        <taxon>Vibrio</taxon>
    </lineage>
</organism>
<dbReference type="CDD" id="cd03443">
    <property type="entry name" value="PaaI_thioesterase"/>
    <property type="match status" value="1"/>
</dbReference>
<dbReference type="InterPro" id="IPR003736">
    <property type="entry name" value="PAAI_dom"/>
</dbReference>
<comment type="similarity">
    <text evidence="1">Belongs to the thioesterase PaaI family.</text>
</comment>
<dbReference type="NCBIfam" id="TIGR00369">
    <property type="entry name" value="unchar_dom_1"/>
    <property type="match status" value="1"/>
</dbReference>
<evidence type="ECO:0000313" key="4">
    <source>
        <dbReference type="EMBL" id="NMR75150.1"/>
    </source>
</evidence>
<comment type="caution">
    <text evidence="4">The sequence shown here is derived from an EMBL/GenBank/DDBJ whole genome shotgun (WGS) entry which is preliminary data.</text>
</comment>
<dbReference type="InterPro" id="IPR029069">
    <property type="entry name" value="HotDog_dom_sf"/>
</dbReference>
<dbReference type="SUPFAM" id="SSF54637">
    <property type="entry name" value="Thioesterase/thiol ester dehydrase-isomerase"/>
    <property type="match status" value="1"/>
</dbReference>